<evidence type="ECO:0000256" key="11">
    <source>
        <dbReference type="SAM" id="MobiDB-lite"/>
    </source>
</evidence>
<evidence type="ECO:0008006" key="18">
    <source>
        <dbReference type="Google" id="ProtNLM"/>
    </source>
</evidence>
<dbReference type="Bgee" id="ENSELUG00000018395">
    <property type="expression patterns" value="Expressed in liver and 6 other cell types or tissues"/>
</dbReference>
<keyword evidence="8" id="KW-0675">Receptor</keyword>
<dbReference type="InterPro" id="IPR013568">
    <property type="entry name" value="SEFIR_dom"/>
</dbReference>
<dbReference type="Pfam" id="PF08357">
    <property type="entry name" value="SEFIR"/>
    <property type="match status" value="1"/>
</dbReference>
<keyword evidence="6 12" id="KW-1133">Transmembrane helix</keyword>
<evidence type="ECO:0000313" key="17">
    <source>
        <dbReference type="Proteomes" id="UP000265140"/>
    </source>
</evidence>
<feature type="transmembrane region" description="Helical" evidence="12">
    <location>
        <begin position="462"/>
        <end position="484"/>
    </location>
</feature>
<keyword evidence="7 12" id="KW-0472">Membrane</keyword>
<evidence type="ECO:0000313" key="16">
    <source>
        <dbReference type="Ensembl" id="ENSELUP00000057215.2"/>
    </source>
</evidence>
<evidence type="ECO:0000256" key="5">
    <source>
        <dbReference type="ARBA" id="ARBA00022729"/>
    </source>
</evidence>
<organism evidence="16 17">
    <name type="scientific">Esox lucius</name>
    <name type="common">Northern pike</name>
    <dbReference type="NCBI Taxonomy" id="8010"/>
    <lineage>
        <taxon>Eukaryota</taxon>
        <taxon>Metazoa</taxon>
        <taxon>Chordata</taxon>
        <taxon>Craniata</taxon>
        <taxon>Vertebrata</taxon>
        <taxon>Euteleostomi</taxon>
        <taxon>Actinopterygii</taxon>
        <taxon>Neopterygii</taxon>
        <taxon>Teleostei</taxon>
        <taxon>Protacanthopterygii</taxon>
        <taxon>Esociformes</taxon>
        <taxon>Esocidae</taxon>
        <taxon>Esox</taxon>
    </lineage>
</organism>
<dbReference type="Proteomes" id="UP000265140">
    <property type="component" value="Chromosome 12"/>
</dbReference>
<dbReference type="GO" id="GO:0030368">
    <property type="term" value="F:interleukin-17 receptor activity"/>
    <property type="evidence" value="ECO:0007669"/>
    <property type="project" value="InterPro"/>
</dbReference>
<evidence type="ECO:0000256" key="13">
    <source>
        <dbReference type="SAM" id="SignalP"/>
    </source>
</evidence>
<keyword evidence="9" id="KW-0325">Glycoprotein</keyword>
<sequence length="794" mass="88602">MKRCVNGPSCSVLLLCLLLLLRAADEITLTVKEVIHQNESVPQMELSTVRSSPSQGSCSVCVRLFVRMRREDFNGTLKITYLKLSTNTLRKIFITKSKGVKNDTLQWKENKQRSKTIQIKRLYRVGIGQQILWELVLNCFPGEAGGEVAVFLSSIPLREVYVVQNICPDPVPMFNLSVDELARSLTVTITTGNPINQPAPSLDVDTRVCYRQGGLACSGIFPLTTIDTNKSPSVNLTFPYLLPCVCVQVYYTHVDAKRTTVCPFVNSSLDAENRDVWLSGTVTLYGELGSSLAWASPCPPSDLKPSASLCWNDTTHCTPIFNTTLEDTVEKGVLRYNVSAVDRHPQMCVWFSYQGSHDVQCPFLSDMSKWEAHVGPGLKRLIVYLTSTIPASFAAQLCVQEKKGCVSRGAIYFVNMGGRGRETQLDLPISVLADGLCVQVWRSDVFQFGRRLLCPDYSHRRWGLYAVTAMALLLSAAMLGSLLYHVTMKGVTGWLSIQRPVLLVCSSGHTAHVSAVCSLASILQGELGAEVRMALWAQSSNGANPGTLDSSRTGVSELGPLPWLYGQWEAVREAGGRVLIIWSPEAKESYRIWREEREVRKTGWGTGDEMRQEESGEDWEGHEERRGKKERTGMKREEVWKDDAWEPTSVTGPVFRAALSCLQGSLQGGGRDHNFALVYFQGLGHSRDIPKDLRSVPRYCLPCDFGGLIRELGGLARGGNTGDDSWHCWSRLFSKTLSLWLARRLTHRLNCHRRALRKTRVRKYTASVKKEIILSGVWQTNHEITHQSNLCVFA</sequence>
<dbReference type="AlphaFoldDB" id="A0A6Q2XVY3"/>
<evidence type="ECO:0000256" key="2">
    <source>
        <dbReference type="ARBA" id="ARBA00004479"/>
    </source>
</evidence>
<evidence type="ECO:0000259" key="14">
    <source>
        <dbReference type="Pfam" id="PF08357"/>
    </source>
</evidence>
<evidence type="ECO:0000259" key="15">
    <source>
        <dbReference type="Pfam" id="PF15037"/>
    </source>
</evidence>
<feature type="region of interest" description="Disordered" evidence="11">
    <location>
        <begin position="604"/>
        <end position="634"/>
    </location>
</feature>
<evidence type="ECO:0000256" key="9">
    <source>
        <dbReference type="ARBA" id="ARBA00023180"/>
    </source>
</evidence>
<accession>A0A6Q2XVY3</accession>
<comment type="subcellular location">
    <subcellularLocation>
        <location evidence="1">Cell membrane</location>
        <topology evidence="1">Single-pass membrane protein</topology>
    </subcellularLocation>
    <subcellularLocation>
        <location evidence="2">Membrane</location>
        <topology evidence="2">Single-pass type I membrane protein</topology>
    </subcellularLocation>
</comment>
<reference evidence="16" key="3">
    <citation type="submission" date="2025-08" db="UniProtKB">
        <authorList>
            <consortium name="Ensembl"/>
        </authorList>
    </citation>
    <scope>IDENTIFICATION</scope>
</reference>
<keyword evidence="5 13" id="KW-0732">Signal</keyword>
<dbReference type="GO" id="GO:0006954">
    <property type="term" value="P:inflammatory response"/>
    <property type="evidence" value="ECO:0007669"/>
    <property type="project" value="UniProtKB-KW"/>
</dbReference>
<feature type="domain" description="Interleukin-17 receptor C/E N-terminal" evidence="15">
    <location>
        <begin position="232"/>
        <end position="446"/>
    </location>
</feature>
<feature type="chain" id="PRO_5044280679" description="SEFIR domain-containing protein" evidence="13">
    <location>
        <begin position="24"/>
        <end position="794"/>
    </location>
</feature>
<dbReference type="InterPro" id="IPR027841">
    <property type="entry name" value="IL-17_rcpt_C/E_N"/>
</dbReference>
<evidence type="ECO:0000256" key="6">
    <source>
        <dbReference type="ARBA" id="ARBA00022989"/>
    </source>
</evidence>
<evidence type="ECO:0000256" key="8">
    <source>
        <dbReference type="ARBA" id="ARBA00023170"/>
    </source>
</evidence>
<keyword evidence="4 12" id="KW-0812">Transmembrane</keyword>
<feature type="signal peptide" evidence="13">
    <location>
        <begin position="1"/>
        <end position="23"/>
    </location>
</feature>
<protein>
    <recommendedName>
        <fullName evidence="18">SEFIR domain-containing protein</fullName>
    </recommendedName>
</protein>
<dbReference type="GeneTree" id="ENSGT00940000161421"/>
<feature type="domain" description="SEFIR" evidence="14">
    <location>
        <begin position="499"/>
        <end position="712"/>
    </location>
</feature>
<keyword evidence="3" id="KW-1003">Cell membrane</keyword>
<dbReference type="PANTHER" id="PTHR15583">
    <property type="entry name" value="INTERLEUKIN-17 RECEPTOR"/>
    <property type="match status" value="1"/>
</dbReference>
<dbReference type="GO" id="GO:0005886">
    <property type="term" value="C:plasma membrane"/>
    <property type="evidence" value="ECO:0007669"/>
    <property type="project" value="UniProtKB-SubCell"/>
</dbReference>
<evidence type="ECO:0000256" key="1">
    <source>
        <dbReference type="ARBA" id="ARBA00004162"/>
    </source>
</evidence>
<reference evidence="16" key="2">
    <citation type="submission" date="2020-02" db="EMBL/GenBank/DDBJ databases">
        <title>Esox lucius (northern pike) genome, fEsoLuc1, primary haplotype.</title>
        <authorList>
            <person name="Myers G."/>
            <person name="Karagic N."/>
            <person name="Meyer A."/>
            <person name="Pippel M."/>
            <person name="Reichard M."/>
            <person name="Winkler S."/>
            <person name="Tracey A."/>
            <person name="Sims Y."/>
            <person name="Howe K."/>
            <person name="Rhie A."/>
            <person name="Formenti G."/>
            <person name="Durbin R."/>
            <person name="Fedrigo O."/>
            <person name="Jarvis E.D."/>
        </authorList>
    </citation>
    <scope>NUCLEOTIDE SEQUENCE [LARGE SCALE GENOMIC DNA]</scope>
</reference>
<dbReference type="InterPro" id="IPR039465">
    <property type="entry name" value="IL-17_rcpt-like"/>
</dbReference>
<evidence type="ECO:0000256" key="7">
    <source>
        <dbReference type="ARBA" id="ARBA00023136"/>
    </source>
</evidence>
<keyword evidence="17" id="KW-1185">Reference proteome</keyword>
<name>A0A6Q2XVY3_ESOLU</name>
<reference evidence="17" key="1">
    <citation type="journal article" date="2014" name="PLoS ONE">
        <title>The genome and linkage map of the northern pike (Esox lucius): conserved synteny revealed between the salmonid sister group and the Neoteleostei.</title>
        <authorList>
            <person name="Rondeau E.B."/>
            <person name="Minkley D.R."/>
            <person name="Leong J.S."/>
            <person name="Messmer A.M."/>
            <person name="Jantzen J.R."/>
            <person name="von Schalburg K.R."/>
            <person name="Lemon C."/>
            <person name="Bird N.H."/>
            <person name="Koop B.F."/>
        </authorList>
    </citation>
    <scope>NUCLEOTIDE SEQUENCE</scope>
</reference>
<dbReference type="Pfam" id="PF15037">
    <property type="entry name" value="IL17_R_N"/>
    <property type="match status" value="1"/>
</dbReference>
<feature type="compositionally biased region" description="Basic and acidic residues" evidence="11">
    <location>
        <begin position="622"/>
        <end position="634"/>
    </location>
</feature>
<reference evidence="16" key="4">
    <citation type="submission" date="2025-09" db="UniProtKB">
        <authorList>
            <consortium name="Ensembl"/>
        </authorList>
    </citation>
    <scope>IDENTIFICATION</scope>
</reference>
<evidence type="ECO:0000256" key="12">
    <source>
        <dbReference type="SAM" id="Phobius"/>
    </source>
</evidence>
<proteinExistence type="predicted"/>
<evidence type="ECO:0000256" key="3">
    <source>
        <dbReference type="ARBA" id="ARBA00022475"/>
    </source>
</evidence>
<evidence type="ECO:0000256" key="4">
    <source>
        <dbReference type="ARBA" id="ARBA00022692"/>
    </source>
</evidence>
<dbReference type="Gene3D" id="3.40.50.11530">
    <property type="match status" value="1"/>
</dbReference>
<dbReference type="PANTHER" id="PTHR15583:SF21">
    <property type="entry name" value="INTERLEUKIN-17 RECEPTOR E-LIKE"/>
    <property type="match status" value="1"/>
</dbReference>
<dbReference type="Ensembl" id="ENSELUT00000063067.2">
    <property type="protein sequence ID" value="ENSELUP00000057215.2"/>
    <property type="gene ID" value="ENSELUG00000018395.3"/>
</dbReference>
<evidence type="ECO:0000256" key="10">
    <source>
        <dbReference type="ARBA" id="ARBA00023198"/>
    </source>
</evidence>
<keyword evidence="10" id="KW-0395">Inflammatory response</keyword>